<dbReference type="STRING" id="77586.A0A0D9XWR4"/>
<organism evidence="1 2">
    <name type="scientific">Leersia perrieri</name>
    <dbReference type="NCBI Taxonomy" id="77586"/>
    <lineage>
        <taxon>Eukaryota</taxon>
        <taxon>Viridiplantae</taxon>
        <taxon>Streptophyta</taxon>
        <taxon>Embryophyta</taxon>
        <taxon>Tracheophyta</taxon>
        <taxon>Spermatophyta</taxon>
        <taxon>Magnoliopsida</taxon>
        <taxon>Liliopsida</taxon>
        <taxon>Poales</taxon>
        <taxon>Poaceae</taxon>
        <taxon>BOP clade</taxon>
        <taxon>Oryzoideae</taxon>
        <taxon>Oryzeae</taxon>
        <taxon>Oryzinae</taxon>
        <taxon>Leersia</taxon>
    </lineage>
</organism>
<evidence type="ECO:0000313" key="1">
    <source>
        <dbReference type="EnsemblPlants" id="LPERR12G02320.1"/>
    </source>
</evidence>
<reference evidence="1 2" key="1">
    <citation type="submission" date="2012-08" db="EMBL/GenBank/DDBJ databases">
        <title>Oryza genome evolution.</title>
        <authorList>
            <person name="Wing R.A."/>
        </authorList>
    </citation>
    <scope>NUCLEOTIDE SEQUENCE</scope>
</reference>
<reference evidence="2" key="2">
    <citation type="submission" date="2013-12" db="EMBL/GenBank/DDBJ databases">
        <authorList>
            <person name="Yu Y."/>
            <person name="Lee S."/>
            <person name="de Baynast K."/>
            <person name="Wissotski M."/>
            <person name="Liu L."/>
            <person name="Talag J."/>
            <person name="Goicoechea J."/>
            <person name="Angelova A."/>
            <person name="Jetty R."/>
            <person name="Kudrna D."/>
            <person name="Golser W."/>
            <person name="Rivera L."/>
            <person name="Zhang J."/>
            <person name="Wing R."/>
        </authorList>
    </citation>
    <scope>NUCLEOTIDE SEQUENCE</scope>
</reference>
<keyword evidence="2" id="KW-1185">Reference proteome</keyword>
<dbReference type="AlphaFoldDB" id="A0A0D9XWR4"/>
<protein>
    <submittedName>
        <fullName evidence="1">Uncharacterized protein</fullName>
    </submittedName>
</protein>
<sequence length="344" mass="36668">MSTKATALSDRSYSLQEAKERGRERTVACVLLDLLGFTLTCGPDPSNALFPRVVVLLGRVAFLSPLTLVLRNPPLHFIHSSMLSIANAAMAARTVSSASTCRRCLPAQAAAASSKPSTSSYPGTDVLVVAPSKRGSLVSKGAIRGAKLEAAARCSLLRGRPLLLATVSVGSLVAAGAANATEIGDSLVRKHYVPLIFYFFLADHKCTGARGTNRFLPAMRMLRSGRSLESAVAVDPPTRPVPPSTSTRAPEDLCASVDGAAAEEATAAVGRVGSGVHALTTAAIARWTTVRCSLRRQIAEWCGVSALLWSPWCVRWGRGDVAWPLCWVRGNRWVVHFWSHIRLG</sequence>
<dbReference type="Proteomes" id="UP000032180">
    <property type="component" value="Chromosome 12"/>
</dbReference>
<dbReference type="EnsemblPlants" id="LPERR12G02320.1">
    <property type="protein sequence ID" value="LPERR12G02320.1"/>
    <property type="gene ID" value="LPERR12G02320"/>
</dbReference>
<dbReference type="Gramene" id="LPERR12G02320.1">
    <property type="protein sequence ID" value="LPERR12G02320.1"/>
    <property type="gene ID" value="LPERR12G02320"/>
</dbReference>
<dbReference type="HOGENOM" id="CLU_807431_0_0_1"/>
<evidence type="ECO:0000313" key="2">
    <source>
        <dbReference type="Proteomes" id="UP000032180"/>
    </source>
</evidence>
<name>A0A0D9XWR4_9ORYZ</name>
<proteinExistence type="predicted"/>
<accession>A0A0D9XWR4</accession>
<reference evidence="1" key="3">
    <citation type="submission" date="2015-04" db="UniProtKB">
        <authorList>
            <consortium name="EnsemblPlants"/>
        </authorList>
    </citation>
    <scope>IDENTIFICATION</scope>
</reference>